<accession>A0A8J7U4Q2</accession>
<feature type="domain" description="DUF4123" evidence="1">
    <location>
        <begin position="17"/>
        <end position="127"/>
    </location>
</feature>
<proteinExistence type="predicted"/>
<comment type="caution">
    <text evidence="2">The sequence shown here is derived from an EMBL/GenBank/DDBJ whole genome shotgun (WGS) entry which is preliminary data.</text>
</comment>
<reference evidence="2" key="1">
    <citation type="submission" date="2021-03" db="EMBL/GenBank/DDBJ databases">
        <authorList>
            <person name="Wang G."/>
        </authorList>
    </citation>
    <scope>NUCLEOTIDE SEQUENCE</scope>
    <source>
        <strain evidence="2">KCTC 12899</strain>
    </source>
</reference>
<dbReference type="Proteomes" id="UP000664417">
    <property type="component" value="Unassembled WGS sequence"/>
</dbReference>
<dbReference type="InterPro" id="IPR025391">
    <property type="entry name" value="DUF4123"/>
</dbReference>
<gene>
    <name evidence="2" type="ORF">J3U88_14480</name>
</gene>
<dbReference type="Pfam" id="PF13503">
    <property type="entry name" value="DUF4123"/>
    <property type="match status" value="1"/>
</dbReference>
<sequence length="146" mass="17019">MAHLTEQTKRLGEHHLLYALVDGAHEPFIHRRILLSGGTYRCLYRGHLSETVQEIAPYLVLLQSGRTTTEWIIEEGIPNHWASFFASVHDIDFLQRHFRKFLTVQREDGQKLYFRFYDPRVIPLIAETELLDALCKPGITFLTPKT</sequence>
<keyword evidence="3" id="KW-1185">Reference proteome</keyword>
<evidence type="ECO:0000313" key="2">
    <source>
        <dbReference type="EMBL" id="MBO1319678.1"/>
    </source>
</evidence>
<dbReference type="AlphaFoldDB" id="A0A8J7U4Q2"/>
<dbReference type="EMBL" id="JAFREP010000013">
    <property type="protein sequence ID" value="MBO1319678.1"/>
    <property type="molecule type" value="Genomic_DNA"/>
</dbReference>
<evidence type="ECO:0000313" key="3">
    <source>
        <dbReference type="Proteomes" id="UP000664417"/>
    </source>
</evidence>
<organism evidence="2 3">
    <name type="scientific">Acanthopleuribacter pedis</name>
    <dbReference type="NCBI Taxonomy" id="442870"/>
    <lineage>
        <taxon>Bacteria</taxon>
        <taxon>Pseudomonadati</taxon>
        <taxon>Acidobacteriota</taxon>
        <taxon>Holophagae</taxon>
        <taxon>Acanthopleuribacterales</taxon>
        <taxon>Acanthopleuribacteraceae</taxon>
        <taxon>Acanthopleuribacter</taxon>
    </lineage>
</organism>
<name>A0A8J7U4Q2_9BACT</name>
<protein>
    <submittedName>
        <fullName evidence="2">DUF4123 domain-containing protein</fullName>
    </submittedName>
</protein>
<evidence type="ECO:0000259" key="1">
    <source>
        <dbReference type="Pfam" id="PF13503"/>
    </source>
</evidence>